<protein>
    <submittedName>
        <fullName evidence="3">PAS domain-containing protein</fullName>
    </submittedName>
</protein>
<dbReference type="Proteomes" id="UP000321776">
    <property type="component" value="Unassembled WGS sequence"/>
</dbReference>
<dbReference type="InterPro" id="IPR000014">
    <property type="entry name" value="PAS"/>
</dbReference>
<evidence type="ECO:0000259" key="1">
    <source>
        <dbReference type="PROSITE" id="PS50112"/>
    </source>
</evidence>
<evidence type="ECO:0000313" key="5">
    <source>
        <dbReference type="Proteomes" id="UP001481677"/>
    </source>
</evidence>
<comment type="caution">
    <text evidence="3">The sequence shown here is derived from an EMBL/GenBank/DDBJ whole genome shotgun (WGS) entry which is preliminary data.</text>
</comment>
<reference evidence="3 4" key="1">
    <citation type="journal article" date="2018" name="Int. J. Syst. Evol. Microbiol.">
        <title>Paraburkholderia azotifigens sp. nov., a nitrogen-fixing bacterium isolated from paddy soil.</title>
        <authorList>
            <person name="Choi G.M."/>
            <person name="Im W.T."/>
        </authorList>
    </citation>
    <scope>NUCLEOTIDE SEQUENCE [LARGE SCALE GENOMIC DNA]</scope>
    <source>
        <strain evidence="3 4">NF 2-5-3</strain>
    </source>
</reference>
<proteinExistence type="predicted"/>
<keyword evidence="5" id="KW-1185">Reference proteome</keyword>
<gene>
    <name evidence="3" type="ORF">FRZ40_40325</name>
    <name evidence="2" type="ORF">V4C56_07300</name>
</gene>
<dbReference type="EMBL" id="VOQS01000005">
    <property type="protein sequence ID" value="TXC81242.1"/>
    <property type="molecule type" value="Genomic_DNA"/>
</dbReference>
<dbReference type="AlphaFoldDB" id="A0A5C6V7L0"/>
<evidence type="ECO:0000313" key="2">
    <source>
        <dbReference type="EMBL" id="MEM5339439.1"/>
    </source>
</evidence>
<dbReference type="SUPFAM" id="SSF55785">
    <property type="entry name" value="PYP-like sensor domain (PAS domain)"/>
    <property type="match status" value="1"/>
</dbReference>
<organism evidence="3 4">
    <name type="scientific">Paraburkholderia azotifigens</name>
    <dbReference type="NCBI Taxonomy" id="2057004"/>
    <lineage>
        <taxon>Bacteria</taxon>
        <taxon>Pseudomonadati</taxon>
        <taxon>Pseudomonadota</taxon>
        <taxon>Betaproteobacteria</taxon>
        <taxon>Burkholderiales</taxon>
        <taxon>Burkholderiaceae</taxon>
        <taxon>Paraburkholderia</taxon>
    </lineage>
</organism>
<dbReference type="Pfam" id="PF00989">
    <property type="entry name" value="PAS"/>
    <property type="match status" value="1"/>
</dbReference>
<accession>A0A5C6V7L0</accession>
<dbReference type="InterPro" id="IPR035965">
    <property type="entry name" value="PAS-like_dom_sf"/>
</dbReference>
<reference evidence="3" key="2">
    <citation type="submission" date="2019-08" db="EMBL/GenBank/DDBJ databases">
        <authorList>
            <person name="Im W.-T."/>
        </authorList>
    </citation>
    <scope>NUCLEOTIDE SEQUENCE</scope>
    <source>
        <strain evidence="3">NF 2-5-3</strain>
    </source>
</reference>
<name>A0A5C6V7L0_9BURK</name>
<evidence type="ECO:0000313" key="4">
    <source>
        <dbReference type="Proteomes" id="UP000321776"/>
    </source>
</evidence>
<evidence type="ECO:0000313" key="3">
    <source>
        <dbReference type="EMBL" id="TXC81242.1"/>
    </source>
</evidence>
<dbReference type="Gene3D" id="3.30.450.20">
    <property type="entry name" value="PAS domain"/>
    <property type="match status" value="1"/>
</dbReference>
<dbReference type="InterPro" id="IPR013767">
    <property type="entry name" value="PAS_fold"/>
</dbReference>
<reference evidence="2 5" key="3">
    <citation type="submission" date="2024-01" db="EMBL/GenBank/DDBJ databases">
        <title>The diversity of rhizobia nodulating Mimosa spp. in eleven states of Brazil covering several biomes is determined by host plant, location, and edaphic factors.</title>
        <authorList>
            <person name="Rouws L."/>
            <person name="Barauna A."/>
            <person name="Beukes C."/>
            <person name="De Faria S.M."/>
            <person name="Gross E."/>
            <person name="Dos Reis Junior F.B."/>
            <person name="Simon M."/>
            <person name="Maluk M."/>
            <person name="Odee D.W."/>
            <person name="Kenicer G."/>
            <person name="Young J.P.W."/>
            <person name="Reis V.M."/>
            <person name="Zilli J."/>
            <person name="James E.K."/>
        </authorList>
    </citation>
    <scope>NUCLEOTIDE SEQUENCE [LARGE SCALE GENOMIC DNA]</scope>
    <source>
        <strain evidence="2 5">JPY530</strain>
    </source>
</reference>
<dbReference type="CDD" id="cd00130">
    <property type="entry name" value="PAS"/>
    <property type="match status" value="1"/>
</dbReference>
<dbReference type="Proteomes" id="UP001481677">
    <property type="component" value="Unassembled WGS sequence"/>
</dbReference>
<dbReference type="EMBL" id="JAZHGA010000004">
    <property type="protein sequence ID" value="MEM5339439.1"/>
    <property type="molecule type" value="Genomic_DNA"/>
</dbReference>
<dbReference type="PROSITE" id="PS50112">
    <property type="entry name" value="PAS"/>
    <property type="match status" value="1"/>
</dbReference>
<dbReference type="GO" id="GO:0006355">
    <property type="term" value="P:regulation of DNA-templated transcription"/>
    <property type="evidence" value="ECO:0007669"/>
    <property type="project" value="InterPro"/>
</dbReference>
<sequence>MLVSATDTTGIITYCNDAFVELSGFFRTELLGQPHSVMRTGLPFVSRSAP</sequence>
<feature type="domain" description="PAS" evidence="1">
    <location>
        <begin position="1"/>
        <end position="33"/>
    </location>
</feature>
<dbReference type="RefSeq" id="WP_147238553.1">
    <property type="nucleotide sequence ID" value="NZ_JAZHFZ010000004.1"/>
</dbReference>